<feature type="compositionally biased region" description="Low complexity" evidence="1">
    <location>
        <begin position="30"/>
        <end position="47"/>
    </location>
</feature>
<gene>
    <name evidence="3" type="ORF">Sste5346_005198</name>
</gene>
<feature type="chain" id="PRO_5047168820" evidence="2">
    <location>
        <begin position="22"/>
        <end position="122"/>
    </location>
</feature>
<feature type="signal peptide" evidence="2">
    <location>
        <begin position="1"/>
        <end position="21"/>
    </location>
</feature>
<protein>
    <submittedName>
        <fullName evidence="3">Uncharacterized protein</fullName>
    </submittedName>
</protein>
<evidence type="ECO:0000313" key="3">
    <source>
        <dbReference type="EMBL" id="KAL1895393.1"/>
    </source>
</evidence>
<dbReference type="Proteomes" id="UP001583186">
    <property type="component" value="Unassembled WGS sequence"/>
</dbReference>
<evidence type="ECO:0000256" key="2">
    <source>
        <dbReference type="SAM" id="SignalP"/>
    </source>
</evidence>
<evidence type="ECO:0000313" key="4">
    <source>
        <dbReference type="Proteomes" id="UP001583186"/>
    </source>
</evidence>
<accession>A0ABR3Z6F1</accession>
<dbReference type="SUPFAM" id="SSF49785">
    <property type="entry name" value="Galactose-binding domain-like"/>
    <property type="match status" value="1"/>
</dbReference>
<name>A0ABR3Z6F1_9PEZI</name>
<reference evidence="3 4" key="1">
    <citation type="journal article" date="2024" name="IMA Fungus">
        <title>IMA Genome - F19 : A genome assembly and annotation guide to empower mycologists, including annotated draft genome sequences of Ceratocystis pirilliformis, Diaporthe australafricana, Fusarium ophioides, Paecilomyces lecythidis, and Sporothrix stenoceras.</title>
        <authorList>
            <person name="Aylward J."/>
            <person name="Wilson A.M."/>
            <person name="Visagie C.M."/>
            <person name="Spraker J."/>
            <person name="Barnes I."/>
            <person name="Buitendag C."/>
            <person name="Ceriani C."/>
            <person name="Del Mar Angel L."/>
            <person name="du Plessis D."/>
            <person name="Fuchs T."/>
            <person name="Gasser K."/>
            <person name="Kramer D."/>
            <person name="Li W."/>
            <person name="Munsamy K."/>
            <person name="Piso A."/>
            <person name="Price J.L."/>
            <person name="Sonnekus B."/>
            <person name="Thomas C."/>
            <person name="van der Nest A."/>
            <person name="van Dijk A."/>
            <person name="van Heerden A."/>
            <person name="van Vuuren N."/>
            <person name="Yilmaz N."/>
            <person name="Duong T.A."/>
            <person name="van der Merwe N.A."/>
            <person name="Wingfield M.J."/>
            <person name="Wingfield B.D."/>
        </authorList>
    </citation>
    <scope>NUCLEOTIDE SEQUENCE [LARGE SCALE GENOMIC DNA]</scope>
    <source>
        <strain evidence="3 4">CMW 5346</strain>
    </source>
</reference>
<feature type="region of interest" description="Disordered" evidence="1">
    <location>
        <begin position="28"/>
        <end position="47"/>
    </location>
</feature>
<dbReference type="Gene3D" id="2.60.120.260">
    <property type="entry name" value="Galactose-binding domain-like"/>
    <property type="match status" value="1"/>
</dbReference>
<proteinExistence type="predicted"/>
<comment type="caution">
    <text evidence="3">The sequence shown here is derived from an EMBL/GenBank/DDBJ whole genome shotgun (WGS) entry which is preliminary data.</text>
</comment>
<keyword evidence="2" id="KW-0732">Signal</keyword>
<dbReference type="InterPro" id="IPR008979">
    <property type="entry name" value="Galactose-bd-like_sf"/>
</dbReference>
<organism evidence="3 4">
    <name type="scientific">Sporothrix stenoceras</name>
    <dbReference type="NCBI Taxonomy" id="5173"/>
    <lineage>
        <taxon>Eukaryota</taxon>
        <taxon>Fungi</taxon>
        <taxon>Dikarya</taxon>
        <taxon>Ascomycota</taxon>
        <taxon>Pezizomycotina</taxon>
        <taxon>Sordariomycetes</taxon>
        <taxon>Sordariomycetidae</taxon>
        <taxon>Ophiostomatales</taxon>
        <taxon>Ophiostomataceae</taxon>
        <taxon>Sporothrix</taxon>
    </lineage>
</organism>
<evidence type="ECO:0000256" key="1">
    <source>
        <dbReference type="SAM" id="MobiDB-lite"/>
    </source>
</evidence>
<keyword evidence="4" id="KW-1185">Reference proteome</keyword>
<dbReference type="EMBL" id="JAWCUI010000027">
    <property type="protein sequence ID" value="KAL1895393.1"/>
    <property type="molecule type" value="Genomic_DNA"/>
</dbReference>
<sequence length="122" mass="12684">MRLTQIFGLLALGLGASPVIAAKCKPSLTPSSSSSVVPSVQPSPSASAVCDPNANLIKNGDFSDNLTGWASSGGAAYAFTDCDTFTTCVSMQSQQQTDYLSQVIDTVSGLVYPITFYYAAID</sequence>